<comment type="subcellular location">
    <subcellularLocation>
        <location evidence="1">Cell envelope</location>
    </subcellularLocation>
</comment>
<dbReference type="GO" id="GO:0016491">
    <property type="term" value="F:oxidoreductase activity"/>
    <property type="evidence" value="ECO:0007669"/>
    <property type="project" value="InterPro"/>
</dbReference>
<dbReference type="InterPro" id="IPR013766">
    <property type="entry name" value="Thioredoxin_domain"/>
</dbReference>
<reference evidence="7" key="1">
    <citation type="submission" date="2020-09" db="EMBL/GenBank/DDBJ databases">
        <title>Novel species of Mucilaginibacter isolated from a glacier on the Tibetan Plateau.</title>
        <authorList>
            <person name="Liu Q."/>
            <person name="Xin Y.-H."/>
        </authorList>
    </citation>
    <scope>NUCLEOTIDE SEQUENCE</scope>
    <source>
        <strain evidence="7">ZB1P21</strain>
    </source>
</reference>
<dbReference type="PROSITE" id="PS00194">
    <property type="entry name" value="THIOREDOXIN_1"/>
    <property type="match status" value="1"/>
</dbReference>
<dbReference type="PANTHER" id="PTHR42852:SF6">
    <property type="entry name" value="THIOL:DISULFIDE INTERCHANGE PROTEIN DSBE"/>
    <property type="match status" value="1"/>
</dbReference>
<dbReference type="Proteomes" id="UP000619078">
    <property type="component" value="Unassembled WGS sequence"/>
</dbReference>
<comment type="caution">
    <text evidence="7">The sequence shown here is derived from an EMBL/GenBank/DDBJ whole genome shotgun (WGS) entry which is preliminary data.</text>
</comment>
<feature type="chain" id="PRO_5037435521" evidence="5">
    <location>
        <begin position="20"/>
        <end position="374"/>
    </location>
</feature>
<dbReference type="Pfam" id="PF14289">
    <property type="entry name" value="DUF4369"/>
    <property type="match status" value="1"/>
</dbReference>
<dbReference type="PANTHER" id="PTHR42852">
    <property type="entry name" value="THIOL:DISULFIDE INTERCHANGE PROTEIN DSBE"/>
    <property type="match status" value="1"/>
</dbReference>
<evidence type="ECO:0000256" key="4">
    <source>
        <dbReference type="ARBA" id="ARBA00023284"/>
    </source>
</evidence>
<evidence type="ECO:0000256" key="5">
    <source>
        <dbReference type="SAM" id="SignalP"/>
    </source>
</evidence>
<evidence type="ECO:0000256" key="3">
    <source>
        <dbReference type="ARBA" id="ARBA00023157"/>
    </source>
</evidence>
<evidence type="ECO:0000259" key="6">
    <source>
        <dbReference type="PROSITE" id="PS51352"/>
    </source>
</evidence>
<dbReference type="SUPFAM" id="SSF52833">
    <property type="entry name" value="Thioredoxin-like"/>
    <property type="match status" value="1"/>
</dbReference>
<evidence type="ECO:0000313" key="8">
    <source>
        <dbReference type="Proteomes" id="UP000619078"/>
    </source>
</evidence>
<dbReference type="GO" id="GO:0030313">
    <property type="term" value="C:cell envelope"/>
    <property type="evidence" value="ECO:0007669"/>
    <property type="project" value="UniProtKB-SubCell"/>
</dbReference>
<keyword evidence="8" id="KW-1185">Reference proteome</keyword>
<dbReference type="Pfam" id="PF00578">
    <property type="entry name" value="AhpC-TSA"/>
    <property type="match status" value="1"/>
</dbReference>
<feature type="domain" description="Thioredoxin" evidence="6">
    <location>
        <begin position="233"/>
        <end position="374"/>
    </location>
</feature>
<protein>
    <submittedName>
        <fullName evidence="7">AhpC/TSA family protein</fullName>
    </submittedName>
</protein>
<sequence>MKTRLFTCITLCAALFFVACKNKTDFTISGTVANPGKAKMAYLLVADTTQVSVIDSTKLSDKGEFEFKHPAPYANLYKLRIGTSIFDFVAKNGDGLKFETDLADLAHPYKITGSDDSEKIKEFNRISNVYGDKNSKLSDEYTAKSEALGKESDSLIKVYMPQFQKNITDYSTEILKFVNDNKKSLAGFYAATSLDQYKYEKELVAYADAIKGEFTDNPGVQRFIKQMEIAKPVSVGHKAPEFTVKGIDGKDVKLTDYKGKYVMLDFWASWCGPCRQENPNVVKQYNAFKSKGFNILGISLDTEKKDWQGAVNADKLTWAHASDLQRFDGATEKLYHIEAIPSNFIIDPQGVIVAKNITGADLENFLNKTFNKVQ</sequence>
<dbReference type="EMBL" id="JACWMX010000001">
    <property type="protein sequence ID" value="MBD1391832.1"/>
    <property type="molecule type" value="Genomic_DNA"/>
</dbReference>
<accession>A0A926NMW8</accession>
<keyword evidence="5" id="KW-0732">Signal</keyword>
<dbReference type="Gene3D" id="3.40.30.10">
    <property type="entry name" value="Glutaredoxin"/>
    <property type="match status" value="1"/>
</dbReference>
<dbReference type="AlphaFoldDB" id="A0A926NMW8"/>
<keyword evidence="2" id="KW-0201">Cytochrome c-type biogenesis</keyword>
<dbReference type="CDD" id="cd02966">
    <property type="entry name" value="TlpA_like_family"/>
    <property type="match status" value="1"/>
</dbReference>
<dbReference type="InterPro" id="IPR000866">
    <property type="entry name" value="AhpC/TSA"/>
</dbReference>
<keyword evidence="4" id="KW-0676">Redox-active center</keyword>
<dbReference type="InterPro" id="IPR025380">
    <property type="entry name" value="DUF4369"/>
</dbReference>
<gene>
    <name evidence="7" type="ORF">IDJ76_01850</name>
</gene>
<evidence type="ECO:0000256" key="2">
    <source>
        <dbReference type="ARBA" id="ARBA00022748"/>
    </source>
</evidence>
<dbReference type="RefSeq" id="WP_191160139.1">
    <property type="nucleotide sequence ID" value="NZ_JACWMX010000001.1"/>
</dbReference>
<dbReference type="InterPro" id="IPR017937">
    <property type="entry name" value="Thioredoxin_CS"/>
</dbReference>
<organism evidence="7 8">
    <name type="scientific">Mucilaginibacter glaciei</name>
    <dbReference type="NCBI Taxonomy" id="2772109"/>
    <lineage>
        <taxon>Bacteria</taxon>
        <taxon>Pseudomonadati</taxon>
        <taxon>Bacteroidota</taxon>
        <taxon>Sphingobacteriia</taxon>
        <taxon>Sphingobacteriales</taxon>
        <taxon>Sphingobacteriaceae</taxon>
        <taxon>Mucilaginibacter</taxon>
    </lineage>
</organism>
<evidence type="ECO:0000256" key="1">
    <source>
        <dbReference type="ARBA" id="ARBA00004196"/>
    </source>
</evidence>
<keyword evidence="3" id="KW-1015">Disulfide bond</keyword>
<dbReference type="PROSITE" id="PS51257">
    <property type="entry name" value="PROKAR_LIPOPROTEIN"/>
    <property type="match status" value="1"/>
</dbReference>
<feature type="signal peptide" evidence="5">
    <location>
        <begin position="1"/>
        <end position="19"/>
    </location>
</feature>
<proteinExistence type="predicted"/>
<name>A0A926NMW8_9SPHI</name>
<evidence type="ECO:0000313" key="7">
    <source>
        <dbReference type="EMBL" id="MBD1391832.1"/>
    </source>
</evidence>
<dbReference type="GO" id="GO:0016209">
    <property type="term" value="F:antioxidant activity"/>
    <property type="evidence" value="ECO:0007669"/>
    <property type="project" value="InterPro"/>
</dbReference>
<dbReference type="InterPro" id="IPR036249">
    <property type="entry name" value="Thioredoxin-like_sf"/>
</dbReference>
<dbReference type="PROSITE" id="PS51352">
    <property type="entry name" value="THIOREDOXIN_2"/>
    <property type="match status" value="1"/>
</dbReference>
<dbReference type="GO" id="GO:0017004">
    <property type="term" value="P:cytochrome complex assembly"/>
    <property type="evidence" value="ECO:0007669"/>
    <property type="project" value="UniProtKB-KW"/>
</dbReference>
<dbReference type="InterPro" id="IPR050553">
    <property type="entry name" value="Thioredoxin_ResA/DsbE_sf"/>
</dbReference>